<name>A0A672YRV9_9TELE</name>
<dbReference type="Pfam" id="PF13895">
    <property type="entry name" value="Ig_2"/>
    <property type="match status" value="1"/>
</dbReference>
<evidence type="ECO:0000259" key="5">
    <source>
        <dbReference type="PROSITE" id="PS50835"/>
    </source>
</evidence>
<evidence type="ECO:0000256" key="3">
    <source>
        <dbReference type="ARBA" id="ARBA00023180"/>
    </source>
</evidence>
<sequence>MAFLVNSHRCRNFSPLCPLFYDAVVCPSGSGAALDILPSETVEILEGKNVTFKTLLDNPKYIFIIWNLEGEEDPVRIATMGPAGLNVGDGYGGRADIDKSNGFLTLANARAEDSGEYRIDIILPSGSTETAATHLRVLKPVKDVKIQSDLVEAIEHDSTVVLKCTSQGNFLKFSWSKGTTPITGDGERITLTEVGSLTIKNVLRTDLAGPILCSVENKLTSGVSQPFNMTVYYGPDDVSLSPAKPPEFIRSGSNFSLSCSAASSPSAVFSWYQGSTLIEHPGPVLTLKILEALGMGKTPAEYSCKARNEKTGRDVSSAAVSFSAITGTKVSGPSGPLLAGNSSANLSCKAEAGNVKSRAWLKDGTALSPSTRITFAPDSSSMLINPVQKEDHALYTCQLMNPIGIDKATFRLDVIFGPDPVEVSGPDEVEVTDQVKLTCKTSSFPEATFTWRFNGTVKKVTTKEYVIEKAAYSNTGFYTCEAYNNVTAKTMRNSHLLIVRGTTNITNISYIANITLHHRVVGDTVVQWLALVPHSKKVLGSIPTPVDGGWDLSVWSLHVLPVSAWVLSGYSGFLPPSKDMHQ</sequence>
<feature type="domain" description="Ig-like" evidence="5">
    <location>
        <begin position="418"/>
        <end position="492"/>
    </location>
</feature>
<keyword evidence="1" id="KW-0732">Signal</keyword>
<feature type="domain" description="Ig-like" evidence="5">
    <location>
        <begin position="235"/>
        <end position="321"/>
    </location>
</feature>
<feature type="domain" description="Ig-like" evidence="5">
    <location>
        <begin position="140"/>
        <end position="230"/>
    </location>
</feature>
<evidence type="ECO:0000256" key="4">
    <source>
        <dbReference type="ARBA" id="ARBA00023319"/>
    </source>
</evidence>
<keyword evidence="7" id="KW-1185">Reference proteome</keyword>
<dbReference type="InterPro" id="IPR036179">
    <property type="entry name" value="Ig-like_dom_sf"/>
</dbReference>
<proteinExistence type="predicted"/>
<dbReference type="InterPro" id="IPR003599">
    <property type="entry name" value="Ig_sub"/>
</dbReference>
<dbReference type="SMART" id="SM00409">
    <property type="entry name" value="IG"/>
    <property type="match status" value="5"/>
</dbReference>
<dbReference type="SUPFAM" id="SSF48726">
    <property type="entry name" value="Immunoglobulin"/>
    <property type="match status" value="4"/>
</dbReference>
<dbReference type="CDD" id="cd00096">
    <property type="entry name" value="Ig"/>
    <property type="match status" value="1"/>
</dbReference>
<reference evidence="6" key="1">
    <citation type="submission" date="2019-06" db="EMBL/GenBank/DDBJ databases">
        <authorList>
            <consortium name="Wellcome Sanger Institute Data Sharing"/>
        </authorList>
    </citation>
    <scope>NUCLEOTIDE SEQUENCE [LARGE SCALE GENOMIC DNA]</scope>
</reference>
<dbReference type="InterPro" id="IPR007110">
    <property type="entry name" value="Ig-like_dom"/>
</dbReference>
<feature type="domain" description="Ig-like" evidence="5">
    <location>
        <begin position="340"/>
        <end position="413"/>
    </location>
</feature>
<keyword evidence="2" id="KW-1015">Disulfide bond</keyword>
<dbReference type="Gene3D" id="2.60.40.10">
    <property type="entry name" value="Immunoglobulins"/>
    <property type="match status" value="5"/>
</dbReference>
<reference evidence="6" key="2">
    <citation type="submission" date="2025-08" db="UniProtKB">
        <authorList>
            <consortium name="Ensembl"/>
        </authorList>
    </citation>
    <scope>IDENTIFICATION</scope>
</reference>
<reference evidence="6" key="3">
    <citation type="submission" date="2025-09" db="UniProtKB">
        <authorList>
            <consortium name="Ensembl"/>
        </authorList>
    </citation>
    <scope>IDENTIFICATION</scope>
</reference>
<dbReference type="FunCoup" id="A0A672YRV9">
    <property type="interactions" value="250"/>
</dbReference>
<evidence type="ECO:0000256" key="1">
    <source>
        <dbReference type="ARBA" id="ARBA00022729"/>
    </source>
</evidence>
<protein>
    <recommendedName>
        <fullName evidence="5">Ig-like domain-containing protein</fullName>
    </recommendedName>
</protein>
<keyword evidence="3" id="KW-0325">Glycoprotein</keyword>
<evidence type="ECO:0000313" key="6">
    <source>
        <dbReference type="Ensembl" id="ENSSORP00005007323.1"/>
    </source>
</evidence>
<dbReference type="InterPro" id="IPR013783">
    <property type="entry name" value="Ig-like_fold"/>
</dbReference>
<dbReference type="Pfam" id="PF07679">
    <property type="entry name" value="I-set"/>
    <property type="match status" value="1"/>
</dbReference>
<dbReference type="SMART" id="SM00408">
    <property type="entry name" value="IGc2"/>
    <property type="match status" value="3"/>
</dbReference>
<dbReference type="AlphaFoldDB" id="A0A672YRV9"/>
<accession>A0A672YRV9</accession>
<dbReference type="PROSITE" id="PS50835">
    <property type="entry name" value="IG_LIKE"/>
    <property type="match status" value="4"/>
</dbReference>
<dbReference type="InParanoid" id="A0A672YRV9"/>
<dbReference type="PANTHER" id="PTHR44337">
    <property type="entry name" value="CARCINOEMBRYONIC ANTIGEN-RELATED CELL ADHESION MOLECULE 8"/>
    <property type="match status" value="1"/>
</dbReference>
<evidence type="ECO:0000313" key="7">
    <source>
        <dbReference type="Proteomes" id="UP000472271"/>
    </source>
</evidence>
<organism evidence="6 7">
    <name type="scientific">Sphaeramia orbicularis</name>
    <name type="common">orbiculate cardinalfish</name>
    <dbReference type="NCBI Taxonomy" id="375764"/>
    <lineage>
        <taxon>Eukaryota</taxon>
        <taxon>Metazoa</taxon>
        <taxon>Chordata</taxon>
        <taxon>Craniata</taxon>
        <taxon>Vertebrata</taxon>
        <taxon>Euteleostomi</taxon>
        <taxon>Actinopterygii</taxon>
        <taxon>Neopterygii</taxon>
        <taxon>Teleostei</taxon>
        <taxon>Neoteleostei</taxon>
        <taxon>Acanthomorphata</taxon>
        <taxon>Gobiaria</taxon>
        <taxon>Kurtiformes</taxon>
        <taxon>Apogonoidei</taxon>
        <taxon>Apogonidae</taxon>
        <taxon>Apogoninae</taxon>
        <taxon>Sphaeramia</taxon>
    </lineage>
</organism>
<dbReference type="Proteomes" id="UP000472271">
    <property type="component" value="Chromosome 11"/>
</dbReference>
<dbReference type="Ensembl" id="ENSSORT00005007599.1">
    <property type="protein sequence ID" value="ENSSORP00005007323.1"/>
    <property type="gene ID" value="ENSSORG00005004189.1"/>
</dbReference>
<dbReference type="InterPro" id="IPR052598">
    <property type="entry name" value="IgSF_CEA-related"/>
</dbReference>
<evidence type="ECO:0000256" key="2">
    <source>
        <dbReference type="ARBA" id="ARBA00023157"/>
    </source>
</evidence>
<dbReference type="Pfam" id="PF13927">
    <property type="entry name" value="Ig_3"/>
    <property type="match status" value="1"/>
</dbReference>
<dbReference type="InterPro" id="IPR013098">
    <property type="entry name" value="Ig_I-set"/>
</dbReference>
<dbReference type="PANTHER" id="PTHR44337:SF20">
    <property type="entry name" value="CARCINOEMBRYONIC ANTIGEN-RELATED CELL ADHESION MOLECULE 5-RELATED"/>
    <property type="match status" value="1"/>
</dbReference>
<dbReference type="InterPro" id="IPR003598">
    <property type="entry name" value="Ig_sub2"/>
</dbReference>
<keyword evidence="4" id="KW-0393">Immunoglobulin domain</keyword>